<feature type="domain" description="CFA20" evidence="1">
    <location>
        <begin position="1"/>
        <end position="212"/>
    </location>
</feature>
<gene>
    <name evidence="2" type="ORF">AYI70_g6194</name>
</gene>
<dbReference type="Proteomes" id="UP000187283">
    <property type="component" value="Unassembled WGS sequence"/>
</dbReference>
<accession>A0A1R1XR68</accession>
<dbReference type="OrthoDB" id="7486196at2759"/>
<proteinExistence type="predicted"/>
<dbReference type="AlphaFoldDB" id="A0A1R1XR68"/>
<organism evidence="2 3">
    <name type="scientific">Smittium culicis</name>
    <dbReference type="NCBI Taxonomy" id="133412"/>
    <lineage>
        <taxon>Eukaryota</taxon>
        <taxon>Fungi</taxon>
        <taxon>Fungi incertae sedis</taxon>
        <taxon>Zoopagomycota</taxon>
        <taxon>Kickxellomycotina</taxon>
        <taxon>Harpellomycetes</taxon>
        <taxon>Harpellales</taxon>
        <taxon>Legeriomycetaceae</taxon>
        <taxon>Smittium</taxon>
    </lineage>
</organism>
<dbReference type="InterPro" id="IPR040441">
    <property type="entry name" value="CFA20/CFAP20DC"/>
</dbReference>
<dbReference type="InterPro" id="IPR007714">
    <property type="entry name" value="CFA20_dom"/>
</dbReference>
<keyword evidence="2" id="KW-0969">Cilium</keyword>
<sequence length="216" mass="24707">MLRNSYQSGYLSVFYSLGTHPLQLWSINDSQEAPKSSNIKVSEPQDEECEFDLVLNELSKNIAIVQDSILKSPVLRISSPNLASTFIKCPPSETMQLGMKLPFIIFQIRNLNLFFSFELEIIDEYDKPHYLRSSNFQKVTRNSPLITTFPMRLEKGWNLLTLNIAETAKACFGSNYKETSSITVNASCHIRRIFFSDKVVAEDSLPPEFKLYFPSD</sequence>
<evidence type="ECO:0000313" key="3">
    <source>
        <dbReference type="Proteomes" id="UP000187283"/>
    </source>
</evidence>
<dbReference type="EMBL" id="LSSN01002145">
    <property type="protein sequence ID" value="OMJ17094.1"/>
    <property type="molecule type" value="Genomic_DNA"/>
</dbReference>
<dbReference type="STRING" id="133412.A0A1R1XR68"/>
<evidence type="ECO:0000313" key="2">
    <source>
        <dbReference type="EMBL" id="OMJ17094.1"/>
    </source>
</evidence>
<protein>
    <submittedName>
        <fullName evidence="2">Cilia-and flagella-associated protein 20</fullName>
    </submittedName>
</protein>
<keyword evidence="2" id="KW-0966">Cell projection</keyword>
<dbReference type="Pfam" id="PF05018">
    <property type="entry name" value="CFA20_dom"/>
    <property type="match status" value="1"/>
</dbReference>
<evidence type="ECO:0000259" key="1">
    <source>
        <dbReference type="Pfam" id="PF05018"/>
    </source>
</evidence>
<comment type="caution">
    <text evidence="2">The sequence shown here is derived from an EMBL/GenBank/DDBJ whole genome shotgun (WGS) entry which is preliminary data.</text>
</comment>
<keyword evidence="2" id="KW-0282">Flagellum</keyword>
<dbReference type="PANTHER" id="PTHR12458">
    <property type="entry name" value="ORF PROTEIN"/>
    <property type="match status" value="1"/>
</dbReference>
<keyword evidence="3" id="KW-1185">Reference proteome</keyword>
<reference evidence="2 3" key="1">
    <citation type="submission" date="2017-01" db="EMBL/GenBank/DDBJ databases">
        <authorList>
            <person name="Mah S.A."/>
            <person name="Swanson W.J."/>
            <person name="Moy G.W."/>
            <person name="Vacquier V.D."/>
        </authorList>
    </citation>
    <scope>NUCLEOTIDE SEQUENCE [LARGE SCALE GENOMIC DNA]</scope>
    <source>
        <strain evidence="2 3">GSMNP</strain>
    </source>
</reference>
<name>A0A1R1XR68_9FUNG</name>